<proteinExistence type="predicted"/>
<protein>
    <submittedName>
        <fullName evidence="2">(northern house mosquito) hypothetical protein</fullName>
    </submittedName>
</protein>
<name>A0A8D7ZUJ6_CULPI</name>
<evidence type="ECO:0000256" key="1">
    <source>
        <dbReference type="SAM" id="MobiDB-lite"/>
    </source>
</evidence>
<dbReference type="EMBL" id="HBUE01003383">
    <property type="protein sequence ID" value="CAG6444677.1"/>
    <property type="molecule type" value="Transcribed_RNA"/>
</dbReference>
<organism evidence="2">
    <name type="scientific">Culex pipiens</name>
    <name type="common">House mosquito</name>
    <dbReference type="NCBI Taxonomy" id="7175"/>
    <lineage>
        <taxon>Eukaryota</taxon>
        <taxon>Metazoa</taxon>
        <taxon>Ecdysozoa</taxon>
        <taxon>Arthropoda</taxon>
        <taxon>Hexapoda</taxon>
        <taxon>Insecta</taxon>
        <taxon>Pterygota</taxon>
        <taxon>Neoptera</taxon>
        <taxon>Endopterygota</taxon>
        <taxon>Diptera</taxon>
        <taxon>Nematocera</taxon>
        <taxon>Culicoidea</taxon>
        <taxon>Culicidae</taxon>
        <taxon>Culicinae</taxon>
        <taxon>Culicini</taxon>
        <taxon>Culex</taxon>
        <taxon>Culex</taxon>
    </lineage>
</organism>
<sequence length="118" mass="13075">MPAAKVQTAQPVLHCQSGQLAPGGVHKEASRGGIRFFCRTASRTMLLKRTYHNKHNFDGHFGRRTARRSQLKQRIGNAGRFHHPTAKRRLSDDDLLRGGPAGSVGTEEDLHPLRGCLL</sequence>
<accession>A0A8D7ZUJ6</accession>
<dbReference type="EMBL" id="HBUE01003385">
    <property type="protein sequence ID" value="CAG6444681.1"/>
    <property type="molecule type" value="Transcribed_RNA"/>
</dbReference>
<evidence type="ECO:0000313" key="2">
    <source>
        <dbReference type="EMBL" id="CAG6444677.1"/>
    </source>
</evidence>
<reference evidence="2" key="1">
    <citation type="submission" date="2021-05" db="EMBL/GenBank/DDBJ databases">
        <authorList>
            <person name="Alioto T."/>
            <person name="Alioto T."/>
            <person name="Gomez Garrido J."/>
        </authorList>
    </citation>
    <scope>NUCLEOTIDE SEQUENCE</scope>
</reference>
<feature type="region of interest" description="Disordered" evidence="1">
    <location>
        <begin position="75"/>
        <end position="107"/>
    </location>
</feature>
<dbReference type="AlphaFoldDB" id="A0A8D7ZUJ6"/>